<dbReference type="Proteomes" id="UP001215280">
    <property type="component" value="Unassembled WGS sequence"/>
</dbReference>
<sequence length="144" mass="15842">MLLACCALLEGEADGVSAQLANAVPAAAVSASVASPASPAPPPAKEEHPKDDGNGLACIDRNTKLRGRTKIWPRGSKRCIKEEHERCWVQGSSLQIALSLKTRKRRHWNGVRDSKLNGKEWTVDEFWLLREATGWKLEESSLDL</sequence>
<organism evidence="2 3">
    <name type="scientific">Mycena maculata</name>
    <dbReference type="NCBI Taxonomy" id="230809"/>
    <lineage>
        <taxon>Eukaryota</taxon>
        <taxon>Fungi</taxon>
        <taxon>Dikarya</taxon>
        <taxon>Basidiomycota</taxon>
        <taxon>Agaricomycotina</taxon>
        <taxon>Agaricomycetes</taxon>
        <taxon>Agaricomycetidae</taxon>
        <taxon>Agaricales</taxon>
        <taxon>Marasmiineae</taxon>
        <taxon>Mycenaceae</taxon>
        <taxon>Mycena</taxon>
    </lineage>
</organism>
<gene>
    <name evidence="2" type="ORF">DFH07DRAFT_766075</name>
</gene>
<feature type="compositionally biased region" description="Basic and acidic residues" evidence="1">
    <location>
        <begin position="44"/>
        <end position="53"/>
    </location>
</feature>
<accession>A0AAD7K432</accession>
<name>A0AAD7K432_9AGAR</name>
<dbReference type="AlphaFoldDB" id="A0AAD7K432"/>
<feature type="region of interest" description="Disordered" evidence="1">
    <location>
        <begin position="33"/>
        <end position="58"/>
    </location>
</feature>
<keyword evidence="3" id="KW-1185">Reference proteome</keyword>
<evidence type="ECO:0000256" key="1">
    <source>
        <dbReference type="SAM" id="MobiDB-lite"/>
    </source>
</evidence>
<evidence type="ECO:0000313" key="2">
    <source>
        <dbReference type="EMBL" id="KAJ7777842.1"/>
    </source>
</evidence>
<proteinExistence type="predicted"/>
<reference evidence="2" key="1">
    <citation type="submission" date="2023-03" db="EMBL/GenBank/DDBJ databases">
        <title>Massive genome expansion in bonnet fungi (Mycena s.s.) driven by repeated elements and novel gene families across ecological guilds.</title>
        <authorList>
            <consortium name="Lawrence Berkeley National Laboratory"/>
            <person name="Harder C.B."/>
            <person name="Miyauchi S."/>
            <person name="Viragh M."/>
            <person name="Kuo A."/>
            <person name="Thoen E."/>
            <person name="Andreopoulos B."/>
            <person name="Lu D."/>
            <person name="Skrede I."/>
            <person name="Drula E."/>
            <person name="Henrissat B."/>
            <person name="Morin E."/>
            <person name="Kohler A."/>
            <person name="Barry K."/>
            <person name="LaButti K."/>
            <person name="Morin E."/>
            <person name="Salamov A."/>
            <person name="Lipzen A."/>
            <person name="Mereny Z."/>
            <person name="Hegedus B."/>
            <person name="Baldrian P."/>
            <person name="Stursova M."/>
            <person name="Weitz H."/>
            <person name="Taylor A."/>
            <person name="Grigoriev I.V."/>
            <person name="Nagy L.G."/>
            <person name="Martin F."/>
            <person name="Kauserud H."/>
        </authorList>
    </citation>
    <scope>NUCLEOTIDE SEQUENCE</scope>
    <source>
        <strain evidence="2">CBHHK188m</strain>
    </source>
</reference>
<evidence type="ECO:0000313" key="3">
    <source>
        <dbReference type="Proteomes" id="UP001215280"/>
    </source>
</evidence>
<dbReference type="EMBL" id="JARJLG010000009">
    <property type="protein sequence ID" value="KAJ7777842.1"/>
    <property type="molecule type" value="Genomic_DNA"/>
</dbReference>
<comment type="caution">
    <text evidence="2">The sequence shown here is derived from an EMBL/GenBank/DDBJ whole genome shotgun (WGS) entry which is preliminary data.</text>
</comment>
<protein>
    <submittedName>
        <fullName evidence="2">Uncharacterized protein</fullName>
    </submittedName>
</protein>